<dbReference type="AlphaFoldDB" id="B9XD97"/>
<comment type="caution">
    <text evidence="1">The sequence shown here is derived from an EMBL/GenBank/DDBJ whole genome shotgun (WGS) entry which is preliminary data.</text>
</comment>
<accession>B9XD97</accession>
<evidence type="ECO:0000313" key="2">
    <source>
        <dbReference type="Proteomes" id="UP000003688"/>
    </source>
</evidence>
<reference evidence="1 2" key="1">
    <citation type="journal article" date="2011" name="J. Bacteriol.">
        <title>Genome sequence of 'Pedosphaera parvula' Ellin514, an aerobic Verrucomicrobial isolate from pasture soil.</title>
        <authorList>
            <person name="Kant R."/>
            <person name="van Passel M.W."/>
            <person name="Sangwan P."/>
            <person name="Palva A."/>
            <person name="Lucas S."/>
            <person name="Copeland A."/>
            <person name="Lapidus A."/>
            <person name="Glavina Del Rio T."/>
            <person name="Dalin E."/>
            <person name="Tice H."/>
            <person name="Bruce D."/>
            <person name="Goodwin L."/>
            <person name="Pitluck S."/>
            <person name="Chertkov O."/>
            <person name="Larimer F.W."/>
            <person name="Land M.L."/>
            <person name="Hauser L."/>
            <person name="Brettin T.S."/>
            <person name="Detter J.C."/>
            <person name="Han S."/>
            <person name="de Vos W.M."/>
            <person name="Janssen P.H."/>
            <person name="Smidt H."/>
        </authorList>
    </citation>
    <scope>NUCLEOTIDE SEQUENCE [LARGE SCALE GENOMIC DNA]</scope>
    <source>
        <strain evidence="1 2">Ellin514</strain>
    </source>
</reference>
<name>B9XD97_PEDPL</name>
<protein>
    <submittedName>
        <fullName evidence="1">Uncharacterized protein</fullName>
    </submittedName>
</protein>
<dbReference type="EMBL" id="ABOX02000006">
    <property type="protein sequence ID" value="EEF62043.1"/>
    <property type="molecule type" value="Genomic_DNA"/>
</dbReference>
<organism evidence="1 2">
    <name type="scientific">Pedosphaera parvula (strain Ellin514)</name>
    <dbReference type="NCBI Taxonomy" id="320771"/>
    <lineage>
        <taxon>Bacteria</taxon>
        <taxon>Pseudomonadati</taxon>
        <taxon>Verrucomicrobiota</taxon>
        <taxon>Pedosphaerae</taxon>
        <taxon>Pedosphaerales</taxon>
        <taxon>Pedosphaeraceae</taxon>
        <taxon>Pedosphaera</taxon>
    </lineage>
</organism>
<dbReference type="RefSeq" id="WP_007413795.1">
    <property type="nucleotide sequence ID" value="NZ_ABOX02000006.1"/>
</dbReference>
<dbReference type="Proteomes" id="UP000003688">
    <property type="component" value="Unassembled WGS sequence"/>
</dbReference>
<dbReference type="STRING" id="320771.Cflav_PD6318"/>
<evidence type="ECO:0000313" key="1">
    <source>
        <dbReference type="EMBL" id="EEF62043.1"/>
    </source>
</evidence>
<gene>
    <name evidence="1" type="ORF">Cflav_PD6318</name>
</gene>
<sequence>MKKPCALEAISQTGAAASKHDTNKMKKGKLYGETGDLLACPCVVRQSQPHYGGCSLLTPWGRPKSLPAPSAPVYEMASSGYNS</sequence>
<proteinExistence type="predicted"/>
<keyword evidence="2" id="KW-1185">Reference proteome</keyword>